<dbReference type="InterPro" id="IPR036890">
    <property type="entry name" value="HATPase_C_sf"/>
</dbReference>
<evidence type="ECO:0000313" key="11">
    <source>
        <dbReference type="Proteomes" id="UP001501565"/>
    </source>
</evidence>
<keyword evidence="3 6" id="KW-0597">Phosphoprotein</keyword>
<dbReference type="SMART" id="SM00388">
    <property type="entry name" value="HisKA"/>
    <property type="match status" value="1"/>
</dbReference>
<dbReference type="SMART" id="SM00387">
    <property type="entry name" value="HATPase_c"/>
    <property type="match status" value="1"/>
</dbReference>
<evidence type="ECO:0000256" key="2">
    <source>
        <dbReference type="ARBA" id="ARBA00012438"/>
    </source>
</evidence>
<comment type="catalytic activity">
    <reaction evidence="1">
        <text>ATP + protein L-histidine = ADP + protein N-phospho-L-histidine.</text>
        <dbReference type="EC" id="2.7.13.3"/>
    </reaction>
</comment>
<dbReference type="InterPro" id="IPR004358">
    <property type="entry name" value="Sig_transdc_His_kin-like_C"/>
</dbReference>
<feature type="domain" description="Histidine kinase" evidence="8">
    <location>
        <begin position="220"/>
        <end position="443"/>
    </location>
</feature>
<dbReference type="InterPro" id="IPR001789">
    <property type="entry name" value="Sig_transdc_resp-reg_receiver"/>
</dbReference>
<dbReference type="InterPro" id="IPR003594">
    <property type="entry name" value="HATPase_dom"/>
</dbReference>
<feature type="domain" description="Response regulatory" evidence="9">
    <location>
        <begin position="469"/>
        <end position="583"/>
    </location>
</feature>
<dbReference type="CDD" id="cd00082">
    <property type="entry name" value="HisKA"/>
    <property type="match status" value="1"/>
</dbReference>
<dbReference type="Pfam" id="PF00072">
    <property type="entry name" value="Response_reg"/>
    <property type="match status" value="1"/>
</dbReference>
<dbReference type="EC" id="2.7.13.3" evidence="2"/>
<dbReference type="CDD" id="cd17546">
    <property type="entry name" value="REC_hyHK_CKI1_RcsC-like"/>
    <property type="match status" value="1"/>
</dbReference>
<dbReference type="Pfam" id="PF00512">
    <property type="entry name" value="HisKA"/>
    <property type="match status" value="1"/>
</dbReference>
<dbReference type="Pfam" id="PF02518">
    <property type="entry name" value="HATPase_c"/>
    <property type="match status" value="1"/>
</dbReference>
<dbReference type="Gene3D" id="3.30.565.10">
    <property type="entry name" value="Histidine kinase-like ATPase, C-terminal domain"/>
    <property type="match status" value="1"/>
</dbReference>
<dbReference type="PRINTS" id="PR00344">
    <property type="entry name" value="BCTRLSENSOR"/>
</dbReference>
<keyword evidence="5" id="KW-0418">Kinase</keyword>
<keyword evidence="4" id="KW-0808">Transferase</keyword>
<feature type="transmembrane region" description="Helical" evidence="7">
    <location>
        <begin position="6"/>
        <end position="26"/>
    </location>
</feature>
<dbReference type="InterPro" id="IPR036097">
    <property type="entry name" value="HisK_dim/P_sf"/>
</dbReference>
<evidence type="ECO:0000256" key="4">
    <source>
        <dbReference type="ARBA" id="ARBA00022679"/>
    </source>
</evidence>
<evidence type="ECO:0000256" key="1">
    <source>
        <dbReference type="ARBA" id="ARBA00000085"/>
    </source>
</evidence>
<keyword evidence="7" id="KW-1133">Transmembrane helix</keyword>
<sequence length="586" mass="66473">MKRFSILSIWLFLLVAVSIWLAIIFVRITHEIKNYSDIITDNRPWHLSQFQIEMERLNSALLNYKYTPSQEAREKAILRMELMWNRADVLVGGLAGQDLKRYDPTSYQFLKNIQKYLFENENKLYRMTQNTAIQLHRVNQKWAAQYQLRMGEVFQRSYSNFHDIANEVQDTYRVTRNLIIALGLIIFILSYILYQEFKRSNRLRISAERASKTKSQFLANMSHEIRTPLNGIIGSIQLMRVTPDHNDQKALLDTLEQSSEALLAQINDVLDYSRMESEKHVIEHVPFDLIGLVKAVISIYSAQATNKGLQLILEDHELKPFLRSNHQLITLGDPSKLRQILLNLISNAIKFTEQGQITLKLYVVEQELTIEVEDTGVGIANENIDAIFQPFGQEDSSISRRFGGSGLGLTISKKLTEALNGDLTVTSEAGKGSTFVIHLPFYPVEEDVLLAESKVLNNEEQQDFLLKGNVLVAEDNLVNQKIAKAMLTKLGLNVMLANNGCEAVTAVIENDFDLILMDLQMPEKDGIQATKEIRTGGYTAPIIALTANSTIESQQACFDAGMNGFISKPFKLESLHSALKLHFDTL</sequence>
<evidence type="ECO:0000256" key="7">
    <source>
        <dbReference type="SAM" id="Phobius"/>
    </source>
</evidence>
<keyword evidence="11" id="KW-1185">Reference proteome</keyword>
<comment type="caution">
    <text evidence="10">The sequence shown here is derived from an EMBL/GenBank/DDBJ whole genome shotgun (WGS) entry which is preliminary data.</text>
</comment>
<keyword evidence="7" id="KW-0472">Membrane</keyword>
<dbReference type="SUPFAM" id="SSF47384">
    <property type="entry name" value="Homodimeric domain of signal transducing histidine kinase"/>
    <property type="match status" value="1"/>
</dbReference>
<keyword evidence="7" id="KW-0812">Transmembrane</keyword>
<dbReference type="PROSITE" id="PS50109">
    <property type="entry name" value="HIS_KIN"/>
    <property type="match status" value="1"/>
</dbReference>
<proteinExistence type="predicted"/>
<dbReference type="SMART" id="SM00448">
    <property type="entry name" value="REC"/>
    <property type="match status" value="1"/>
</dbReference>
<evidence type="ECO:0000256" key="3">
    <source>
        <dbReference type="ARBA" id="ARBA00022553"/>
    </source>
</evidence>
<gene>
    <name evidence="10" type="ORF">GCM10022277_43050</name>
</gene>
<dbReference type="InterPro" id="IPR003661">
    <property type="entry name" value="HisK_dim/P_dom"/>
</dbReference>
<dbReference type="SUPFAM" id="SSF52172">
    <property type="entry name" value="CheY-like"/>
    <property type="match status" value="1"/>
</dbReference>
<dbReference type="InterPro" id="IPR005467">
    <property type="entry name" value="His_kinase_dom"/>
</dbReference>
<evidence type="ECO:0000313" key="10">
    <source>
        <dbReference type="EMBL" id="GAA3942598.1"/>
    </source>
</evidence>
<dbReference type="Proteomes" id="UP001501565">
    <property type="component" value="Unassembled WGS sequence"/>
</dbReference>
<dbReference type="PANTHER" id="PTHR43047">
    <property type="entry name" value="TWO-COMPONENT HISTIDINE PROTEIN KINASE"/>
    <property type="match status" value="1"/>
</dbReference>
<accession>A0ABP7NF99</accession>
<feature type="modified residue" description="4-aspartylphosphate" evidence="6">
    <location>
        <position position="518"/>
    </location>
</feature>
<name>A0ABP7NF99_9GAMM</name>
<dbReference type="PROSITE" id="PS50110">
    <property type="entry name" value="RESPONSE_REGULATORY"/>
    <property type="match status" value="1"/>
</dbReference>
<dbReference type="Gene3D" id="1.10.287.130">
    <property type="match status" value="1"/>
</dbReference>
<evidence type="ECO:0000259" key="9">
    <source>
        <dbReference type="PROSITE" id="PS50110"/>
    </source>
</evidence>
<dbReference type="EMBL" id="BAABBN010000017">
    <property type="protein sequence ID" value="GAA3942598.1"/>
    <property type="molecule type" value="Genomic_DNA"/>
</dbReference>
<evidence type="ECO:0000256" key="5">
    <source>
        <dbReference type="ARBA" id="ARBA00022777"/>
    </source>
</evidence>
<dbReference type="CDD" id="cd16922">
    <property type="entry name" value="HATPase_EvgS-ArcB-TorS-like"/>
    <property type="match status" value="1"/>
</dbReference>
<evidence type="ECO:0000259" key="8">
    <source>
        <dbReference type="PROSITE" id="PS50109"/>
    </source>
</evidence>
<dbReference type="InterPro" id="IPR011006">
    <property type="entry name" value="CheY-like_superfamily"/>
</dbReference>
<dbReference type="SUPFAM" id="SSF55874">
    <property type="entry name" value="ATPase domain of HSP90 chaperone/DNA topoisomerase II/histidine kinase"/>
    <property type="match status" value="1"/>
</dbReference>
<dbReference type="Gene3D" id="3.40.50.2300">
    <property type="match status" value="1"/>
</dbReference>
<dbReference type="RefSeq" id="WP_344800733.1">
    <property type="nucleotide sequence ID" value="NZ_BAABBN010000017.1"/>
</dbReference>
<protein>
    <recommendedName>
        <fullName evidence="2">histidine kinase</fullName>
        <ecNumber evidence="2">2.7.13.3</ecNumber>
    </recommendedName>
</protein>
<evidence type="ECO:0000256" key="6">
    <source>
        <dbReference type="PROSITE-ProRule" id="PRU00169"/>
    </source>
</evidence>
<reference evidence="11" key="1">
    <citation type="journal article" date="2019" name="Int. J. Syst. Evol. Microbiol.">
        <title>The Global Catalogue of Microorganisms (GCM) 10K type strain sequencing project: providing services to taxonomists for standard genome sequencing and annotation.</title>
        <authorList>
            <consortium name="The Broad Institute Genomics Platform"/>
            <consortium name="The Broad Institute Genome Sequencing Center for Infectious Disease"/>
            <person name="Wu L."/>
            <person name="Ma J."/>
        </authorList>
    </citation>
    <scope>NUCLEOTIDE SEQUENCE [LARGE SCALE GENOMIC DNA]</scope>
    <source>
        <strain evidence="11">JCM 17551</strain>
    </source>
</reference>
<feature type="transmembrane region" description="Helical" evidence="7">
    <location>
        <begin position="178"/>
        <end position="194"/>
    </location>
</feature>
<organism evidence="10 11">
    <name type="scientific">Litoribacillus peritrichatus</name>
    <dbReference type="NCBI Taxonomy" id="718191"/>
    <lineage>
        <taxon>Bacteria</taxon>
        <taxon>Pseudomonadati</taxon>
        <taxon>Pseudomonadota</taxon>
        <taxon>Gammaproteobacteria</taxon>
        <taxon>Oceanospirillales</taxon>
        <taxon>Oceanospirillaceae</taxon>
        <taxon>Litoribacillus</taxon>
    </lineage>
</organism>